<evidence type="ECO:0000256" key="1">
    <source>
        <dbReference type="SAM" id="MobiDB-lite"/>
    </source>
</evidence>
<comment type="caution">
    <text evidence="2">The sequence shown here is derived from an EMBL/GenBank/DDBJ whole genome shotgun (WGS) entry which is preliminary data.</text>
</comment>
<feature type="compositionally biased region" description="Polar residues" evidence="1">
    <location>
        <begin position="132"/>
        <end position="141"/>
    </location>
</feature>
<sequence>MGKRSSGKNEGELFTDAPPVLWVFDARIRCAADKKKEEERKRKVDMKFSKPLRLNVTKYSCRNASSCHANFPVPVNIFPTDERCSRRLIAKALTGEPERPDAYTPDAFALEHLPTITSLNRNTGNKDETESVSELVQSTADGNEKTEKER</sequence>
<dbReference type="Proteomes" id="UP001607302">
    <property type="component" value="Unassembled WGS sequence"/>
</dbReference>
<keyword evidence="3" id="KW-1185">Reference proteome</keyword>
<accession>A0ABD2C7F9</accession>
<feature type="region of interest" description="Disordered" evidence="1">
    <location>
        <begin position="117"/>
        <end position="150"/>
    </location>
</feature>
<reference evidence="2 3" key="1">
    <citation type="journal article" date="2024" name="Ann. Entomol. Soc. Am.">
        <title>Genomic analyses of the southern and eastern yellowjacket wasps (Hymenoptera: Vespidae) reveal evolutionary signatures of social life.</title>
        <authorList>
            <person name="Catto M.A."/>
            <person name="Caine P.B."/>
            <person name="Orr S.E."/>
            <person name="Hunt B.G."/>
            <person name="Goodisman M.A.D."/>
        </authorList>
    </citation>
    <scope>NUCLEOTIDE SEQUENCE [LARGE SCALE GENOMIC DNA]</scope>
    <source>
        <strain evidence="2">233</strain>
        <tissue evidence="2">Head and thorax</tissue>
    </source>
</reference>
<evidence type="ECO:0000313" key="2">
    <source>
        <dbReference type="EMBL" id="KAL2740972.1"/>
    </source>
</evidence>
<organism evidence="2 3">
    <name type="scientific">Vespula squamosa</name>
    <name type="common">Southern yellow jacket</name>
    <name type="synonym">Wasp</name>
    <dbReference type="NCBI Taxonomy" id="30214"/>
    <lineage>
        <taxon>Eukaryota</taxon>
        <taxon>Metazoa</taxon>
        <taxon>Ecdysozoa</taxon>
        <taxon>Arthropoda</taxon>
        <taxon>Hexapoda</taxon>
        <taxon>Insecta</taxon>
        <taxon>Pterygota</taxon>
        <taxon>Neoptera</taxon>
        <taxon>Endopterygota</taxon>
        <taxon>Hymenoptera</taxon>
        <taxon>Apocrita</taxon>
        <taxon>Aculeata</taxon>
        <taxon>Vespoidea</taxon>
        <taxon>Vespidae</taxon>
        <taxon>Vespinae</taxon>
        <taxon>Vespula</taxon>
    </lineage>
</organism>
<dbReference type="EMBL" id="JAUDFV010000020">
    <property type="protein sequence ID" value="KAL2740972.1"/>
    <property type="molecule type" value="Genomic_DNA"/>
</dbReference>
<evidence type="ECO:0000313" key="3">
    <source>
        <dbReference type="Proteomes" id="UP001607302"/>
    </source>
</evidence>
<name>A0ABD2C7F9_VESSQ</name>
<proteinExistence type="predicted"/>
<protein>
    <submittedName>
        <fullName evidence="2">Uncharacterized protein</fullName>
    </submittedName>
</protein>
<gene>
    <name evidence="2" type="ORF">V1478_001113</name>
</gene>
<dbReference type="AlphaFoldDB" id="A0ABD2C7F9"/>